<reference evidence="1 2" key="1">
    <citation type="submission" date="2019-08" db="EMBL/GenBank/DDBJ databases">
        <title>Bradyrhizobium hipponensis sp. nov., a rhizobium isolated from a Lupinus angustifolius root nodule in Tunisia.</title>
        <authorList>
            <person name="Off K."/>
            <person name="Rejili M."/>
            <person name="Mars M."/>
            <person name="Brachmann A."/>
            <person name="Marin M."/>
        </authorList>
    </citation>
    <scope>NUCLEOTIDE SEQUENCE [LARGE SCALE GENOMIC DNA]</scope>
    <source>
        <strain evidence="2">aSej3</strain>
    </source>
</reference>
<comment type="caution">
    <text evidence="1">The sequence shown here is derived from an EMBL/GenBank/DDBJ whole genome shotgun (WGS) entry which is preliminary data.</text>
</comment>
<keyword evidence="2" id="KW-1185">Reference proteome</keyword>
<evidence type="ECO:0000313" key="1">
    <source>
        <dbReference type="EMBL" id="TYO61480.1"/>
    </source>
</evidence>
<dbReference type="EMBL" id="VSTH01000178">
    <property type="protein sequence ID" value="TYO61480.1"/>
    <property type="molecule type" value="Genomic_DNA"/>
</dbReference>
<organism evidence="1 2">
    <name type="scientific">Bradyrhizobium hipponense</name>
    <dbReference type="NCBI Taxonomy" id="2605638"/>
    <lineage>
        <taxon>Bacteria</taxon>
        <taxon>Pseudomonadati</taxon>
        <taxon>Pseudomonadota</taxon>
        <taxon>Alphaproteobacteria</taxon>
        <taxon>Hyphomicrobiales</taxon>
        <taxon>Nitrobacteraceae</taxon>
        <taxon>Bradyrhizobium</taxon>
    </lineage>
</organism>
<accession>A0A5S4YAN3</accession>
<evidence type="ECO:0008006" key="3">
    <source>
        <dbReference type="Google" id="ProtNLM"/>
    </source>
</evidence>
<dbReference type="RefSeq" id="WP_148744981.1">
    <property type="nucleotide sequence ID" value="NZ_VSTH01000178.1"/>
</dbReference>
<name>A0A5S4YAN3_9BRAD</name>
<dbReference type="Proteomes" id="UP000324797">
    <property type="component" value="Unassembled WGS sequence"/>
</dbReference>
<sequence>MAESEETMARLAVEYWKLLRVLERALESVPDGRRERFASQGRYAADRLDDLLKERKMSVQSFDGMDFEINLPASPVNGDEFPNRTDVVVARTIEPAVIADMRPILMGKVYLASKE</sequence>
<dbReference type="AlphaFoldDB" id="A0A5S4YAN3"/>
<evidence type="ECO:0000313" key="2">
    <source>
        <dbReference type="Proteomes" id="UP000324797"/>
    </source>
</evidence>
<gene>
    <name evidence="1" type="ORF">FXV83_38005</name>
</gene>
<proteinExistence type="predicted"/>
<protein>
    <recommendedName>
        <fullName evidence="3">Nucleotide exchange factor GrpE</fullName>
    </recommendedName>
</protein>